<dbReference type="EMBL" id="RBIJ01000001">
    <property type="protein sequence ID" value="RKQ88669.1"/>
    <property type="molecule type" value="Genomic_DNA"/>
</dbReference>
<dbReference type="InterPro" id="IPR036390">
    <property type="entry name" value="WH_DNA-bd_sf"/>
</dbReference>
<comment type="subcellular location">
    <subcellularLocation>
        <location evidence="5">Cytoplasm</location>
    </subcellularLocation>
    <text evidence="5">Associated with two foci at the outer edges of the nucleoid region in young cells, and at four foci within both cell halves in older cells.</text>
</comment>
<gene>
    <name evidence="5" type="primary">scpB</name>
    <name evidence="7" type="ORF">C7438_0309</name>
</gene>
<sequence length="181" mass="20403">MKDRATDGELLALLFVAGEEGLSAHKAAEVLEIPPEEAERRLEEFRVWWNAEDRGLLVERGEDTYRLVTRPEHAPLLLRFLEGGRASAGLSPAALECLTIVAYRQPVSRAEIEEIRGTRSDRPIETLLERGLIREVGRGEGIGRPILYGTTERFLNLFGLSSLDELPPLPSEEEVERELFR</sequence>
<evidence type="ECO:0000256" key="4">
    <source>
        <dbReference type="ARBA" id="ARBA00023306"/>
    </source>
</evidence>
<dbReference type="PIRSF" id="PIRSF019345">
    <property type="entry name" value="ScpB"/>
    <property type="match status" value="1"/>
</dbReference>
<dbReference type="AlphaFoldDB" id="A0A660L753"/>
<evidence type="ECO:0000256" key="1">
    <source>
        <dbReference type="ARBA" id="ARBA00022490"/>
    </source>
</evidence>
<feature type="domain" description="MOSC" evidence="6">
    <location>
        <begin position="105"/>
        <end position="181"/>
    </location>
</feature>
<evidence type="ECO:0000313" key="7">
    <source>
        <dbReference type="EMBL" id="RKQ88669.1"/>
    </source>
</evidence>
<dbReference type="GO" id="GO:0030151">
    <property type="term" value="F:molybdenum ion binding"/>
    <property type="evidence" value="ECO:0007669"/>
    <property type="project" value="InterPro"/>
</dbReference>
<keyword evidence="3 5" id="KW-0159">Chromosome partition</keyword>
<dbReference type="PROSITE" id="PS51340">
    <property type="entry name" value="MOSC"/>
    <property type="match status" value="1"/>
</dbReference>
<dbReference type="Pfam" id="PF04079">
    <property type="entry name" value="SMC_ScpB"/>
    <property type="match status" value="1"/>
</dbReference>
<dbReference type="InterPro" id="IPR005302">
    <property type="entry name" value="MoCF_Sase_C"/>
</dbReference>
<comment type="similarity">
    <text evidence="5">Belongs to the ScpB family.</text>
</comment>
<dbReference type="InterPro" id="IPR005234">
    <property type="entry name" value="ScpB_csome_segregation"/>
</dbReference>
<dbReference type="Gene3D" id="1.10.10.10">
    <property type="entry name" value="Winged helix-like DNA-binding domain superfamily/Winged helix DNA-binding domain"/>
    <property type="match status" value="2"/>
</dbReference>
<evidence type="ECO:0000313" key="8">
    <source>
        <dbReference type="Proteomes" id="UP000267019"/>
    </source>
</evidence>
<dbReference type="GO" id="GO:0005737">
    <property type="term" value="C:cytoplasm"/>
    <property type="evidence" value="ECO:0007669"/>
    <property type="project" value="UniProtKB-SubCell"/>
</dbReference>
<reference evidence="7 8" key="1">
    <citation type="submission" date="2018-10" db="EMBL/GenBank/DDBJ databases">
        <title>Genomic Encyclopedia of Type Strains, Phase IV (KMG-IV): sequencing the most valuable type-strain genomes for metagenomic binning, comparative biology and taxonomic classification.</title>
        <authorList>
            <person name="Goeker M."/>
        </authorList>
    </citation>
    <scope>NUCLEOTIDE SEQUENCE [LARGE SCALE GENOMIC DNA]</scope>
    <source>
        <strain evidence="7 8">DSM 22653</strain>
    </source>
</reference>
<dbReference type="Proteomes" id="UP000267019">
    <property type="component" value="Unassembled WGS sequence"/>
</dbReference>
<dbReference type="PANTHER" id="PTHR34298">
    <property type="entry name" value="SEGREGATION AND CONDENSATION PROTEIN B"/>
    <property type="match status" value="1"/>
</dbReference>
<proteinExistence type="inferred from homology"/>
<dbReference type="OrthoDB" id="9806226at2"/>
<dbReference type="InterPro" id="IPR036388">
    <property type="entry name" value="WH-like_DNA-bd_sf"/>
</dbReference>
<dbReference type="SUPFAM" id="SSF46785">
    <property type="entry name" value="Winged helix' DNA-binding domain"/>
    <property type="match status" value="2"/>
</dbReference>
<evidence type="ECO:0000259" key="6">
    <source>
        <dbReference type="PROSITE" id="PS51340"/>
    </source>
</evidence>
<comment type="subunit">
    <text evidence="5">Homodimer. Homodimerization may be required to stabilize the binding of ScpA to the Smc head domains. Component of a cohesin-like complex composed of ScpA, ScpB and the Smc homodimer, in which ScpA and ScpB bind to the head domain of Smc. The presence of the three proteins is required for the association of the complex with DNA.</text>
</comment>
<dbReference type="RefSeq" id="WP_121443583.1">
    <property type="nucleotide sequence ID" value="NZ_RBIJ01000001.1"/>
</dbReference>
<evidence type="ECO:0000256" key="3">
    <source>
        <dbReference type="ARBA" id="ARBA00022829"/>
    </source>
</evidence>
<name>A0A660L753_9BACL</name>
<dbReference type="HAMAP" id="MF_01804">
    <property type="entry name" value="ScpB"/>
    <property type="match status" value="1"/>
</dbReference>
<dbReference type="GO" id="GO:0051304">
    <property type="term" value="P:chromosome separation"/>
    <property type="evidence" value="ECO:0007669"/>
    <property type="project" value="InterPro"/>
</dbReference>
<dbReference type="GO" id="GO:0003824">
    <property type="term" value="F:catalytic activity"/>
    <property type="evidence" value="ECO:0007669"/>
    <property type="project" value="InterPro"/>
</dbReference>
<keyword evidence="1 5" id="KW-0963">Cytoplasm</keyword>
<dbReference type="NCBIfam" id="TIGR00281">
    <property type="entry name" value="SMC-Scp complex subunit ScpB"/>
    <property type="match status" value="1"/>
</dbReference>
<dbReference type="PANTHER" id="PTHR34298:SF2">
    <property type="entry name" value="SEGREGATION AND CONDENSATION PROTEIN B"/>
    <property type="match status" value="1"/>
</dbReference>
<protein>
    <recommendedName>
        <fullName evidence="5">Segregation and condensation protein B</fullName>
    </recommendedName>
</protein>
<dbReference type="GO" id="GO:0051301">
    <property type="term" value="P:cell division"/>
    <property type="evidence" value="ECO:0007669"/>
    <property type="project" value="UniProtKB-KW"/>
</dbReference>
<dbReference type="GO" id="GO:0030170">
    <property type="term" value="F:pyridoxal phosphate binding"/>
    <property type="evidence" value="ECO:0007669"/>
    <property type="project" value="InterPro"/>
</dbReference>
<keyword evidence="4 5" id="KW-0131">Cell cycle</keyword>
<comment type="function">
    <text evidence="5">Participates in chromosomal partition during cell division. May act via the formation of a condensin-like complex containing Smc and ScpA that pull DNA away from mid-cell into both cell halves.</text>
</comment>
<comment type="caution">
    <text evidence="7">The sequence shown here is derived from an EMBL/GenBank/DDBJ whole genome shotgun (WGS) entry which is preliminary data.</text>
</comment>
<evidence type="ECO:0000256" key="2">
    <source>
        <dbReference type="ARBA" id="ARBA00022618"/>
    </source>
</evidence>
<evidence type="ECO:0000256" key="5">
    <source>
        <dbReference type="HAMAP-Rule" id="MF_01804"/>
    </source>
</evidence>
<accession>A0A660L753</accession>
<keyword evidence="2 5" id="KW-0132">Cell division</keyword>
<dbReference type="GO" id="GO:0006260">
    <property type="term" value="P:DNA replication"/>
    <property type="evidence" value="ECO:0007669"/>
    <property type="project" value="UniProtKB-UniRule"/>
</dbReference>
<organism evidence="7 8">
    <name type="scientific">Brockia lithotrophica</name>
    <dbReference type="NCBI Taxonomy" id="933949"/>
    <lineage>
        <taxon>Bacteria</taxon>
        <taxon>Bacillati</taxon>
        <taxon>Bacillota</taxon>
        <taxon>Bacilli</taxon>
        <taxon>Bacillales</taxon>
        <taxon>Bacillales Family X. Incertae Sedis</taxon>
        <taxon>Brockia</taxon>
    </lineage>
</organism>
<keyword evidence="8" id="KW-1185">Reference proteome</keyword>